<organism evidence="3 4">
    <name type="scientific">Vagococcus fluvialis bH819</name>
    <dbReference type="NCBI Taxonomy" id="1255619"/>
    <lineage>
        <taxon>Bacteria</taxon>
        <taxon>Bacillati</taxon>
        <taxon>Bacillota</taxon>
        <taxon>Bacilli</taxon>
        <taxon>Lactobacillales</taxon>
        <taxon>Enterococcaceae</taxon>
        <taxon>Vagococcus</taxon>
    </lineage>
</organism>
<dbReference type="PROSITE" id="PS51782">
    <property type="entry name" value="LYSM"/>
    <property type="match status" value="1"/>
</dbReference>
<dbReference type="SMART" id="SM00257">
    <property type="entry name" value="LysM"/>
    <property type="match status" value="1"/>
</dbReference>
<dbReference type="Gene3D" id="2.60.40.10">
    <property type="entry name" value="Immunoglobulins"/>
    <property type="match status" value="1"/>
</dbReference>
<dbReference type="InterPro" id="IPR013378">
    <property type="entry name" value="InlB-like_B-rpt"/>
</dbReference>
<gene>
    <name evidence="3" type="ORF">FM121_12915</name>
</gene>
<evidence type="ECO:0000256" key="1">
    <source>
        <dbReference type="ARBA" id="ARBA00004196"/>
    </source>
</evidence>
<dbReference type="CDD" id="cd00118">
    <property type="entry name" value="LysM"/>
    <property type="match status" value="1"/>
</dbReference>
<accession>A0A1X6WRL0</accession>
<name>A0A1X6WRL0_9ENTE</name>
<dbReference type="Gene3D" id="2.60.40.4270">
    <property type="entry name" value="Listeria-Bacteroides repeat domain"/>
    <property type="match status" value="8"/>
</dbReference>
<protein>
    <recommendedName>
        <fullName evidence="2">LysM domain-containing protein</fullName>
    </recommendedName>
</protein>
<reference evidence="4" key="1">
    <citation type="submission" date="2017-02" db="EMBL/GenBank/DDBJ databases">
        <authorList>
            <person name="Dridi B."/>
        </authorList>
    </citation>
    <scope>NUCLEOTIDE SEQUENCE [LARGE SCALE GENOMIC DNA]</scope>
    <source>
        <strain evidence="4">bH819</strain>
    </source>
</reference>
<sequence length="1586" mass="177640">MQKLRRLPSLWWLISFLFISLFIFLPQDVNAATGNSTGKAAKYYGGYETSTPWITINGIPAFCINPDKPWPINQSYAEKVYYDVGVYNILYYAEQKGYFSKESTYVDTFVALNWYLGHRTYRAQMEDPTVKWLYNKAKNPDAPQGKFDIQNKVQTATFKSGNTYQETGWYKPVSSGTGINYTVTVPKNITLITNDNKTYQSGKVTLSQKQQFKLRANVDYSGTVSLSANTNVLSKYALLFLPTSGNVQNLVSIQQKNDPTTIPNIKATFYKRTAKGNVIKKDNATGAGLSGAEYQVKNMTTGKTWSVTTGKNGSISWGEATIGDKLQITETKAPKNYILDATPKTLTVKSGNNDVTFRNEKMAELQLKKIQIYTGKAEKGLPIKIYTKRVQTSTEANKSSVEINVYDASTSKKVLSLPYTIKDLPETVESVIPSNVLTVNQKVTYIAKIEKIDSKSTFITKGYESVDTEGYSSSEASLTIKASEKETLSFKGVVMTEREVGKDIKRYYETFDMPTNKIKEQKTGYGFTRDFATTYTNDLQTRFDYDLIMQVDSKLVDSFYQVSANDTMSDVRLEQTLRSDFDGKDKRSFQLPHVHVEKKTGNIFMDKQVENKDNRIRYELRDGGRKFYVPVWGELGEYNIALKNDQPVGVNQINFSVTDTINIYAQMVATQDSKTKDIDEILIQPIDSKNAFSNGIPDNFGYISKGKRYLTDEEKDFFYEKKSNEQVLITYQGESGKNISSEKVNIGQSYRISNEIPVKTGYFFDGWQSSVDGKTYRVGDIIKPSENVVFTAVWTTKKIAVVYDANGGIKAPVNENLQAGTTYTISSDYPSREGFTFKGWKSSLDGKVLPAGSVMTITKDLTLTAQWEVIKRIITYDDGQTKQEVTEVQGATHKISIANPTKAGFTFKGWKWDRLYKKDETIKVENENILFEAVWSRNEIAITYIGNEGQNIPDNDTSFALGNYTIASDQPSKVYSHFVGWKNSVDNKIYQPKEIIKTGEVDIRLIAQWEDETSSIIYDFNGGTGNFTNSKQSIGKTYKIPTGTATKLGYSLTGFENSYDGKIYKVGDIIDVQEEDTTLTAQWETGRYQVSYDSLGGDKTPDSETIGYNQLFYVRDIIPAKEGYVFKGWKSSQDSKVYVVGDSFIVTKDIVLTAVWELKQYTVNYNLNGGTGAVTSATVKHGEKHTVSATIPTKEGYTFKGWKSSMDSKIYVSGNQIVVMKDMTLTAEWEIKKYSVTYSMNGGTGTITTATVNHGSTHKVSSVVPAKTGYTFKGWQSSSDSRLYTSGNDMTIKQDTTLTAIWVINQYTVSYGVSGGNGSVSPVTVNYGSKYQVSSIVPTKEGYNFKGWQSSVDNKIYSVGDSIEVTSDVFLLAVWELKQYTVSYNLNGGTGQFNSSTVSHGTLHTISIEIPKRTGYIFKGWKSSTGGNANIGGKFTVTGDTILTAQWELKTYSINFVGTDNSKISPEFLSLKSVPGKTTAKHGTSYTLAATKPRRIEYTYEFTFTGWKEKNTGKVYQPGSKLTIDGDKTFVAQWKTTGNIHIVVYGDTLWSLSRKYYGDSLQYNKLKTLNKLKTDRIDVHQILRYK</sequence>
<keyword evidence="4" id="KW-1185">Reference proteome</keyword>
<dbReference type="InterPro" id="IPR013783">
    <property type="entry name" value="Ig-like_fold"/>
</dbReference>
<dbReference type="Proteomes" id="UP000195918">
    <property type="component" value="Unassembled WGS sequence"/>
</dbReference>
<dbReference type="GO" id="GO:0030313">
    <property type="term" value="C:cell envelope"/>
    <property type="evidence" value="ECO:0007669"/>
    <property type="project" value="UniProtKB-SubCell"/>
</dbReference>
<dbReference type="InterPro" id="IPR018392">
    <property type="entry name" value="LysM"/>
</dbReference>
<proteinExistence type="predicted"/>
<dbReference type="InterPro" id="IPR042229">
    <property type="entry name" value="Listeria/Bacterioides_rpt_sf"/>
</dbReference>
<comment type="subcellular location">
    <subcellularLocation>
        <location evidence="1">Cell envelope</location>
    </subcellularLocation>
</comment>
<dbReference type="Pfam" id="PF09479">
    <property type="entry name" value="Flg_new"/>
    <property type="match status" value="8"/>
</dbReference>
<dbReference type="RefSeq" id="WP_086952620.1">
    <property type="nucleotide sequence ID" value="NZ_FWFD01000018.1"/>
</dbReference>
<feature type="domain" description="LysM" evidence="2">
    <location>
        <begin position="1539"/>
        <end position="1585"/>
    </location>
</feature>
<evidence type="ECO:0000259" key="2">
    <source>
        <dbReference type="PROSITE" id="PS51782"/>
    </source>
</evidence>
<dbReference type="OrthoDB" id="2216808at2"/>
<dbReference type="NCBIfam" id="TIGR02543">
    <property type="entry name" value="List_Bact_rpt"/>
    <property type="match status" value="5"/>
</dbReference>
<dbReference type="InterPro" id="IPR041033">
    <property type="entry name" value="SpaA_PFL_dom_1"/>
</dbReference>
<dbReference type="Gene3D" id="3.10.350.10">
    <property type="entry name" value="LysM domain"/>
    <property type="match status" value="1"/>
</dbReference>
<evidence type="ECO:0000313" key="4">
    <source>
        <dbReference type="Proteomes" id="UP000195918"/>
    </source>
</evidence>
<dbReference type="Pfam" id="PF17802">
    <property type="entry name" value="SpaA"/>
    <property type="match status" value="1"/>
</dbReference>
<dbReference type="EMBL" id="FWFD01000018">
    <property type="protein sequence ID" value="SLM86991.1"/>
    <property type="molecule type" value="Genomic_DNA"/>
</dbReference>
<dbReference type="Pfam" id="PF01476">
    <property type="entry name" value="LysM"/>
    <property type="match status" value="1"/>
</dbReference>
<evidence type="ECO:0000313" key="3">
    <source>
        <dbReference type="EMBL" id="SLM86991.1"/>
    </source>
</evidence>
<dbReference type="InterPro" id="IPR036779">
    <property type="entry name" value="LysM_dom_sf"/>
</dbReference>